<name>A0A7J8GBW6_ROUAE</name>
<feature type="region of interest" description="Disordered" evidence="1">
    <location>
        <begin position="39"/>
        <end position="63"/>
    </location>
</feature>
<sequence length="131" mass="14128">MAVLEVQHPAPGAQLVGILEGHCLPTQNCNPTAEMAPRLTLSNSAPQKEPGLPGPETHLEGPGAIAPVEAQGHLEGSWRRWEWHAGSHKGLALASNLSTLCLALQGDWHLGSLKKKLQKPEERCSVMWQPL</sequence>
<keyword evidence="3" id="KW-1185">Reference proteome</keyword>
<protein>
    <submittedName>
        <fullName evidence="2">Uncharacterized protein</fullName>
    </submittedName>
</protein>
<evidence type="ECO:0000256" key="1">
    <source>
        <dbReference type="SAM" id="MobiDB-lite"/>
    </source>
</evidence>
<dbReference type="EMBL" id="JACASE010000006">
    <property type="protein sequence ID" value="KAF6456982.1"/>
    <property type="molecule type" value="Genomic_DNA"/>
</dbReference>
<organism evidence="2 3">
    <name type="scientific">Rousettus aegyptiacus</name>
    <name type="common">Egyptian fruit bat</name>
    <name type="synonym">Pteropus aegyptiacus</name>
    <dbReference type="NCBI Taxonomy" id="9407"/>
    <lineage>
        <taxon>Eukaryota</taxon>
        <taxon>Metazoa</taxon>
        <taxon>Chordata</taxon>
        <taxon>Craniata</taxon>
        <taxon>Vertebrata</taxon>
        <taxon>Euteleostomi</taxon>
        <taxon>Mammalia</taxon>
        <taxon>Eutheria</taxon>
        <taxon>Laurasiatheria</taxon>
        <taxon>Chiroptera</taxon>
        <taxon>Yinpterochiroptera</taxon>
        <taxon>Pteropodoidea</taxon>
        <taxon>Pteropodidae</taxon>
        <taxon>Rousettinae</taxon>
        <taxon>Rousettus</taxon>
    </lineage>
</organism>
<accession>A0A7J8GBW6</accession>
<dbReference type="AlphaFoldDB" id="A0A7J8GBW6"/>
<proteinExistence type="predicted"/>
<gene>
    <name evidence="2" type="ORF">HJG63_011606</name>
</gene>
<comment type="caution">
    <text evidence="2">The sequence shown here is derived from an EMBL/GenBank/DDBJ whole genome shotgun (WGS) entry which is preliminary data.</text>
</comment>
<reference evidence="2 3" key="1">
    <citation type="journal article" date="2020" name="Nature">
        <title>Six reference-quality genomes reveal evolution of bat adaptations.</title>
        <authorList>
            <person name="Jebb D."/>
            <person name="Huang Z."/>
            <person name="Pippel M."/>
            <person name="Hughes G.M."/>
            <person name="Lavrichenko K."/>
            <person name="Devanna P."/>
            <person name="Winkler S."/>
            <person name="Jermiin L.S."/>
            <person name="Skirmuntt E.C."/>
            <person name="Katzourakis A."/>
            <person name="Burkitt-Gray L."/>
            <person name="Ray D.A."/>
            <person name="Sullivan K.A.M."/>
            <person name="Roscito J.G."/>
            <person name="Kirilenko B.M."/>
            <person name="Davalos L.M."/>
            <person name="Corthals A.P."/>
            <person name="Power M.L."/>
            <person name="Jones G."/>
            <person name="Ransome R.D."/>
            <person name="Dechmann D.K.N."/>
            <person name="Locatelli A.G."/>
            <person name="Puechmaille S.J."/>
            <person name="Fedrigo O."/>
            <person name="Jarvis E.D."/>
            <person name="Hiller M."/>
            <person name="Vernes S.C."/>
            <person name="Myers E.W."/>
            <person name="Teeling E.C."/>
        </authorList>
    </citation>
    <scope>NUCLEOTIDE SEQUENCE [LARGE SCALE GENOMIC DNA]</scope>
    <source>
        <strain evidence="2">MRouAeg1</strain>
        <tissue evidence="2">Muscle</tissue>
    </source>
</reference>
<dbReference type="Proteomes" id="UP000593571">
    <property type="component" value="Unassembled WGS sequence"/>
</dbReference>
<evidence type="ECO:0000313" key="2">
    <source>
        <dbReference type="EMBL" id="KAF6456982.1"/>
    </source>
</evidence>
<evidence type="ECO:0000313" key="3">
    <source>
        <dbReference type="Proteomes" id="UP000593571"/>
    </source>
</evidence>